<protein>
    <submittedName>
        <fullName evidence="1">Uncharacterized protein</fullName>
    </submittedName>
</protein>
<dbReference type="EMBL" id="AB996602">
    <property type="protein sequence ID" value="BAS01785.1"/>
    <property type="molecule type" value="Genomic_DNA"/>
</dbReference>
<sequence>MHFEFNKLAAALLYYWHFDKFPTRNAILRKSIKIKFHKFSAKHSMNNKDFSIFNSILKNKSYYYIYFFTKCVLLFFKNNDIYCNIIMSLKFNKDQYNTKRMKNYLRLINLLTKIIIKKTKIF</sequence>
<geneLocation type="nucleomorph" evidence="1"/>
<proteinExistence type="predicted"/>
<organism evidence="1">
    <name type="scientific">Amorphochlora amoebiformis</name>
    <dbReference type="NCBI Taxonomy" id="1561963"/>
    <lineage>
        <taxon>Eukaryota</taxon>
        <taxon>Sar</taxon>
        <taxon>Rhizaria</taxon>
        <taxon>Cercozoa</taxon>
        <taxon>Chlorarachniophyceae</taxon>
        <taxon>Amorphochlora</taxon>
    </lineage>
</organism>
<accession>A0A0H5BKJ5</accession>
<keyword evidence="1" id="KW-0542">Nucleomorph</keyword>
<dbReference type="AlphaFoldDB" id="A0A0H5BKJ5"/>
<reference evidence="1" key="1">
    <citation type="journal article" date="2015" name="Genome Biol. Evol.">
        <title>Nucleomorph Genome Sequences of Two Chlorarachniophytes, Amorphochlora amoebiformis and Lotharella vacuolata.</title>
        <authorList>
            <person name="Suzuki S."/>
            <person name="Shirato S."/>
            <person name="Hirakawa Y."/>
            <person name="Ishida K."/>
        </authorList>
    </citation>
    <scope>NUCLEOTIDE SEQUENCE</scope>
    <source>
        <strain evidence="1">CCMP2058</strain>
    </source>
</reference>
<evidence type="ECO:0000313" key="1">
    <source>
        <dbReference type="EMBL" id="BAS01785.1"/>
    </source>
</evidence>
<name>A0A0H5BKJ5_9EUKA</name>